<keyword evidence="7" id="KW-0653">Protein transport</keyword>
<dbReference type="Pfam" id="PF03934">
    <property type="entry name" value="T2SSK"/>
    <property type="match status" value="1"/>
</dbReference>
<dbReference type="InterPro" id="IPR038072">
    <property type="entry name" value="GspK_central_sf"/>
</dbReference>
<evidence type="ECO:0000256" key="4">
    <source>
        <dbReference type="ARBA" id="ARBA00022475"/>
    </source>
</evidence>
<comment type="similarity">
    <text evidence="2 10">Belongs to the GSP K family.</text>
</comment>
<dbReference type="SUPFAM" id="SSF158544">
    <property type="entry name" value="GspK insert domain-like"/>
    <property type="match status" value="1"/>
</dbReference>
<dbReference type="PANTHER" id="PTHR38831">
    <property type="entry name" value="TYPE II SECRETION SYSTEM PROTEIN K"/>
    <property type="match status" value="1"/>
</dbReference>
<gene>
    <name evidence="14" type="ORF">CUN60_08470</name>
</gene>
<dbReference type="InterPro" id="IPR005628">
    <property type="entry name" value="GspK"/>
</dbReference>
<dbReference type="Gene3D" id="1.10.40.60">
    <property type="entry name" value="EpsJ-like"/>
    <property type="match status" value="2"/>
</dbReference>
<dbReference type="EMBL" id="CP024847">
    <property type="protein sequence ID" value="AUR52327.1"/>
    <property type="molecule type" value="Genomic_DNA"/>
</dbReference>
<evidence type="ECO:0000256" key="6">
    <source>
        <dbReference type="ARBA" id="ARBA00022692"/>
    </source>
</evidence>
<name>A0A2I7N781_9NEIS</name>
<comment type="subcellular location">
    <subcellularLocation>
        <location evidence="1 10">Cell inner membrane</location>
    </subcellularLocation>
</comment>
<accession>A0A2I7N781</accession>
<dbReference type="InterPro" id="IPR049179">
    <property type="entry name" value="T2SSK_SAM-like_2nd"/>
</dbReference>
<dbReference type="PANTHER" id="PTHR38831:SF1">
    <property type="entry name" value="TYPE II SECRETION SYSTEM PROTEIN K-RELATED"/>
    <property type="match status" value="1"/>
</dbReference>
<reference evidence="15" key="1">
    <citation type="submission" date="2017-11" db="EMBL/GenBank/DDBJ databases">
        <authorList>
            <person name="Chan K.G."/>
            <person name="Lee L.S."/>
        </authorList>
    </citation>
    <scope>NUCLEOTIDE SEQUENCE [LARGE SCALE GENOMIC DNA]</scope>
    <source>
        <strain evidence="15">DSM 100970</strain>
    </source>
</reference>
<dbReference type="SUPFAM" id="SSF47781">
    <property type="entry name" value="RuvA domain 2-like"/>
    <property type="match status" value="1"/>
</dbReference>
<evidence type="ECO:0000256" key="9">
    <source>
        <dbReference type="ARBA" id="ARBA00023136"/>
    </source>
</evidence>
<sequence>MIKSNRGAALITVMVIVFIVMTIIASLATTNFRMYKRLVNRQLREQSTTIAYSALDFGRAALGTSGATSSFDSLQDVWAQGLPKTKVLDDIYMSGSVVDEQSKFNINDLVSQGIVNPNVLNQFSLLLQYLNIPPSLAYNIAYYIAAPQYQGDIMSQYTMGKPAYSPAGRPFVDLSELILVKGVNQDIVQKLVKYVTAVPVNGSTLQNESSIESAPSGGFGYGTIVNVNTASAEVIAAKSGIPLPVAQRMISYRSAQPFNNTQAVTTFLSQNGVNTSSSQPQPNSKNQLNLAGLGVSSSYFTIHAVVDDQGDEFRFVAFVFRQNRSGQWPQILWQHPE</sequence>
<dbReference type="AlphaFoldDB" id="A0A2I7N781"/>
<keyword evidence="3 10" id="KW-0813">Transport</keyword>
<dbReference type="PIRSF" id="PIRSF002786">
    <property type="entry name" value="XcpX"/>
    <property type="match status" value="1"/>
</dbReference>
<feature type="transmembrane region" description="Helical" evidence="11">
    <location>
        <begin position="7"/>
        <end position="28"/>
    </location>
</feature>
<feature type="domain" description="T2SS protein K first SAM-like" evidence="13">
    <location>
        <begin position="102"/>
        <end position="199"/>
    </location>
</feature>
<dbReference type="Proteomes" id="UP000236655">
    <property type="component" value="Chromosome"/>
</dbReference>
<dbReference type="InterPro" id="IPR045584">
    <property type="entry name" value="Pilin-like"/>
</dbReference>
<dbReference type="NCBIfam" id="NF037980">
    <property type="entry name" value="T2SS_GspK"/>
    <property type="match status" value="1"/>
</dbReference>
<keyword evidence="8 11" id="KW-1133">Transmembrane helix</keyword>
<evidence type="ECO:0000313" key="15">
    <source>
        <dbReference type="Proteomes" id="UP000236655"/>
    </source>
</evidence>
<organism evidence="14 15">
    <name type="scientific">Aquella oligotrophica</name>
    <dbReference type="NCBI Taxonomy" id="2067065"/>
    <lineage>
        <taxon>Bacteria</taxon>
        <taxon>Pseudomonadati</taxon>
        <taxon>Pseudomonadota</taxon>
        <taxon>Betaproteobacteria</taxon>
        <taxon>Neisseriales</taxon>
        <taxon>Neisseriaceae</taxon>
        <taxon>Aquella</taxon>
    </lineage>
</organism>
<keyword evidence="5 10" id="KW-0997">Cell inner membrane</keyword>
<keyword evidence="9 10" id="KW-0472">Membrane</keyword>
<proteinExistence type="inferred from homology"/>
<evidence type="ECO:0000256" key="2">
    <source>
        <dbReference type="ARBA" id="ARBA00007246"/>
    </source>
</evidence>
<dbReference type="KEGG" id="nba:CUN60_08470"/>
<evidence type="ECO:0000256" key="10">
    <source>
        <dbReference type="PIRNR" id="PIRNR002786"/>
    </source>
</evidence>
<evidence type="ECO:0000256" key="8">
    <source>
        <dbReference type="ARBA" id="ARBA00022989"/>
    </source>
</evidence>
<protein>
    <recommendedName>
        <fullName evidence="10">Type II secretion system protein K</fullName>
    </recommendedName>
</protein>
<dbReference type="GO" id="GO:0009306">
    <property type="term" value="P:protein secretion"/>
    <property type="evidence" value="ECO:0007669"/>
    <property type="project" value="InterPro"/>
</dbReference>
<feature type="domain" description="T2SS protein K second SAM-like" evidence="12">
    <location>
        <begin position="225"/>
        <end position="276"/>
    </location>
</feature>
<evidence type="ECO:0000256" key="7">
    <source>
        <dbReference type="ARBA" id="ARBA00022927"/>
    </source>
</evidence>
<dbReference type="SUPFAM" id="SSF54523">
    <property type="entry name" value="Pili subunits"/>
    <property type="match status" value="1"/>
</dbReference>
<evidence type="ECO:0000313" key="14">
    <source>
        <dbReference type="EMBL" id="AUR52327.1"/>
    </source>
</evidence>
<dbReference type="GO" id="GO:0005886">
    <property type="term" value="C:plasma membrane"/>
    <property type="evidence" value="ECO:0007669"/>
    <property type="project" value="UniProtKB-SubCell"/>
</dbReference>
<evidence type="ECO:0000256" key="5">
    <source>
        <dbReference type="ARBA" id="ARBA00022519"/>
    </source>
</evidence>
<dbReference type="RefSeq" id="WP_102951620.1">
    <property type="nucleotide sequence ID" value="NZ_CP024847.1"/>
</dbReference>
<keyword evidence="4 10" id="KW-1003">Cell membrane</keyword>
<keyword evidence="6 11" id="KW-0812">Transmembrane</keyword>
<keyword evidence="15" id="KW-1185">Reference proteome</keyword>
<dbReference type="Pfam" id="PF21687">
    <property type="entry name" value="T2SSK_1st"/>
    <property type="match status" value="1"/>
</dbReference>
<evidence type="ECO:0000256" key="11">
    <source>
        <dbReference type="SAM" id="Phobius"/>
    </source>
</evidence>
<dbReference type="InterPro" id="IPR010994">
    <property type="entry name" value="RuvA_2-like"/>
</dbReference>
<evidence type="ECO:0000259" key="13">
    <source>
        <dbReference type="Pfam" id="PF21687"/>
    </source>
</evidence>
<evidence type="ECO:0000256" key="1">
    <source>
        <dbReference type="ARBA" id="ARBA00004533"/>
    </source>
</evidence>
<evidence type="ECO:0000259" key="12">
    <source>
        <dbReference type="Pfam" id="PF03934"/>
    </source>
</evidence>
<dbReference type="InterPro" id="IPR049031">
    <property type="entry name" value="T2SSK_SAM-like_1st"/>
</dbReference>
<dbReference type="Gene3D" id="3.30.1300.30">
    <property type="entry name" value="GSPII I/J protein-like"/>
    <property type="match status" value="1"/>
</dbReference>
<evidence type="ECO:0000256" key="3">
    <source>
        <dbReference type="ARBA" id="ARBA00022448"/>
    </source>
</evidence>